<proteinExistence type="predicted"/>
<dbReference type="AlphaFoldDB" id="A0A0X8DC23"/>
<dbReference type="EMBL" id="CP014141">
    <property type="protein sequence ID" value="AMA74990.1"/>
    <property type="molecule type" value="Genomic_DNA"/>
</dbReference>
<sequence>MEREVVDILSEYLSPQAAANLLARAQARLSPTTPQDWARLLEGPLWEELRAILPFREMPPGLKALVRRLKAATPPPPKPQGEAVPETAPALEAVDLADPEERDRLARSLARLEGVTGVVVAHPSGKAELPEGFPIPLDTAHLLLRRQGYALFYLRTASRLLLLRPVGGGFVGVTAREEANMGQLMHRLKRLAPKEVSG</sequence>
<evidence type="ECO:0000313" key="1">
    <source>
        <dbReference type="EMBL" id="AMA74990.1"/>
    </source>
</evidence>
<gene>
    <name evidence="1" type="ORF">AV541_01180</name>
</gene>
<dbReference type="RefSeq" id="WP_060384056.1">
    <property type="nucleotide sequence ID" value="NZ_CP014141.1"/>
</dbReference>
<accession>A0A0X8DC23</accession>
<evidence type="ECO:0000313" key="2">
    <source>
        <dbReference type="Proteomes" id="UP000061630"/>
    </source>
</evidence>
<name>A0A0X8DC23_9DEIN</name>
<dbReference type="Proteomes" id="UP000061630">
    <property type="component" value="Chromosome"/>
</dbReference>
<dbReference type="KEGG" id="tpar:AV541_01180"/>
<organism evidence="1 2">
    <name type="scientific">Thermus parvatiensis</name>
    <dbReference type="NCBI Taxonomy" id="456163"/>
    <lineage>
        <taxon>Bacteria</taxon>
        <taxon>Thermotogati</taxon>
        <taxon>Deinococcota</taxon>
        <taxon>Deinococci</taxon>
        <taxon>Thermales</taxon>
        <taxon>Thermaceae</taxon>
        <taxon>Thermus</taxon>
    </lineage>
</organism>
<reference evidence="1 2" key="1">
    <citation type="submission" date="2016-01" db="EMBL/GenBank/DDBJ databases">
        <title>Genome sequence of Thermus parvatiensis, a thermophile isolated from a hot water spring.</title>
        <authorList>
            <person name="Tripathi C."/>
            <person name="Lal R."/>
        </authorList>
    </citation>
    <scope>NUCLEOTIDE SEQUENCE [LARGE SCALE GENOMIC DNA]</scope>
    <source>
        <strain evidence="1 2">RL</strain>
    </source>
</reference>
<protein>
    <submittedName>
        <fullName evidence="1">Uncharacterized protein</fullName>
    </submittedName>
</protein>